<dbReference type="Proteomes" id="UP001145114">
    <property type="component" value="Unassembled WGS sequence"/>
</dbReference>
<comment type="caution">
    <text evidence="1">The sequence shown here is derived from an EMBL/GenBank/DDBJ whole genome shotgun (WGS) entry which is preliminary data.</text>
</comment>
<name>A0ACC1HIW2_9FUNG</name>
<keyword evidence="2" id="KW-1185">Reference proteome</keyword>
<gene>
    <name evidence="1" type="ORF">EV182_001516</name>
</gene>
<evidence type="ECO:0000313" key="2">
    <source>
        <dbReference type="Proteomes" id="UP001145114"/>
    </source>
</evidence>
<evidence type="ECO:0000313" key="1">
    <source>
        <dbReference type="EMBL" id="KAJ1675310.1"/>
    </source>
</evidence>
<reference evidence="1" key="1">
    <citation type="submission" date="2022-06" db="EMBL/GenBank/DDBJ databases">
        <title>Phylogenomic reconstructions and comparative analyses of Kickxellomycotina fungi.</title>
        <authorList>
            <person name="Reynolds N.K."/>
            <person name="Stajich J.E."/>
            <person name="Barry K."/>
            <person name="Grigoriev I.V."/>
            <person name="Crous P."/>
            <person name="Smith M.E."/>
        </authorList>
    </citation>
    <scope>NUCLEOTIDE SEQUENCE</scope>
    <source>
        <strain evidence="1">RSA 2271</strain>
    </source>
</reference>
<dbReference type="EMBL" id="JAMZIH010005368">
    <property type="protein sequence ID" value="KAJ1675310.1"/>
    <property type="molecule type" value="Genomic_DNA"/>
</dbReference>
<sequence>MQTILEADPPALTSTSGTVPGGRHSEGDDSWLLSLVLIVSVSIVLLLAFGVMLKKSFRLVPTGFIALRRLVAAPGPNQDELDPSAETQQSLLGASDAEDDSHNPDWASRERNEDSATRVRVESHSVSVPDLDK</sequence>
<accession>A0ACC1HIW2</accession>
<proteinExistence type="predicted"/>
<organism evidence="1 2">
    <name type="scientific">Spiromyces aspiralis</name>
    <dbReference type="NCBI Taxonomy" id="68401"/>
    <lineage>
        <taxon>Eukaryota</taxon>
        <taxon>Fungi</taxon>
        <taxon>Fungi incertae sedis</taxon>
        <taxon>Zoopagomycota</taxon>
        <taxon>Kickxellomycotina</taxon>
        <taxon>Kickxellomycetes</taxon>
        <taxon>Kickxellales</taxon>
        <taxon>Kickxellaceae</taxon>
        <taxon>Spiromyces</taxon>
    </lineage>
</organism>
<protein>
    <submittedName>
        <fullName evidence="1">Uncharacterized protein</fullName>
    </submittedName>
</protein>